<feature type="domain" description="CCA-adding enzyme C-terminal" evidence="14">
    <location>
        <begin position="249"/>
        <end position="396"/>
    </location>
</feature>
<feature type="binding site" evidence="11">
    <location>
        <position position="35"/>
    </location>
    <ligand>
        <name>CTP</name>
        <dbReference type="ChEBI" id="CHEBI:37563"/>
    </ligand>
</feature>
<dbReference type="InterPro" id="IPR032810">
    <property type="entry name" value="CCA-adding_enz_C"/>
</dbReference>
<dbReference type="EC" id="2.7.7.72" evidence="11"/>
<dbReference type="PANTHER" id="PTHR46173:SF1">
    <property type="entry name" value="CCA TRNA NUCLEOTIDYLTRANSFERASE 1, MITOCHONDRIAL"/>
    <property type="match status" value="1"/>
</dbReference>
<dbReference type="Pfam" id="PF13735">
    <property type="entry name" value="tRNA_NucTran2_2"/>
    <property type="match status" value="1"/>
</dbReference>
<keyword evidence="8 11" id="KW-0067">ATP-binding</keyword>
<dbReference type="Gene3D" id="1.10.110.30">
    <property type="match status" value="1"/>
</dbReference>
<evidence type="ECO:0000256" key="4">
    <source>
        <dbReference type="ARBA" id="ARBA00022695"/>
    </source>
</evidence>
<proteinExistence type="inferred from homology"/>
<name>R2STP0_9ENTE</name>
<dbReference type="OrthoDB" id="9805698at2"/>
<keyword evidence="4 11" id="KW-0548">Nucleotidyltransferase</keyword>
<evidence type="ECO:0000313" key="18">
    <source>
        <dbReference type="Proteomes" id="UP000014197"/>
    </source>
</evidence>
<dbReference type="SUPFAM" id="SSF81891">
    <property type="entry name" value="Poly A polymerase C-terminal region-like"/>
    <property type="match status" value="1"/>
</dbReference>
<dbReference type="InterPro" id="IPR023068">
    <property type="entry name" value="CCA-adding_enz_firmicutes"/>
</dbReference>
<feature type="binding site" evidence="11">
    <location>
        <position position="35"/>
    </location>
    <ligand>
        <name>ATP</name>
        <dbReference type="ChEBI" id="CHEBI:30616"/>
    </ligand>
</feature>
<keyword evidence="9 11" id="KW-0460">Magnesium</keyword>
<feature type="binding site" evidence="11">
    <location>
        <position position="168"/>
    </location>
    <ligand>
        <name>ATP</name>
        <dbReference type="ChEBI" id="CHEBI:30616"/>
    </ligand>
</feature>
<feature type="domain" description="Poly A polymerase head" evidence="12">
    <location>
        <begin position="27"/>
        <end position="147"/>
    </location>
</feature>
<keyword evidence="6 11" id="KW-0547">Nucleotide-binding</keyword>
<reference evidence="16 18" key="2">
    <citation type="submission" date="2013-03" db="EMBL/GenBank/DDBJ databases">
        <title>The Genome Sequence of Enterococcus haemoperoxidus BAA-382 (PacBio/Illumina hybrid assembly).</title>
        <authorList>
            <consortium name="The Broad Institute Genomics Platform"/>
            <consortium name="The Broad Institute Genome Sequencing Center for Infectious Disease"/>
            <person name="Earl A."/>
            <person name="Russ C."/>
            <person name="Gilmore M."/>
            <person name="Surin D."/>
            <person name="Walker B."/>
            <person name="Young S."/>
            <person name="Zeng Q."/>
            <person name="Gargeya S."/>
            <person name="Fitzgerald M."/>
            <person name="Haas B."/>
            <person name="Abouelleil A."/>
            <person name="Allen A.W."/>
            <person name="Alvarado L."/>
            <person name="Arachchi H.M."/>
            <person name="Berlin A.M."/>
            <person name="Chapman S.B."/>
            <person name="Gainer-Dewar J."/>
            <person name="Goldberg J."/>
            <person name="Griggs A."/>
            <person name="Gujja S."/>
            <person name="Hansen M."/>
            <person name="Howarth C."/>
            <person name="Imamovic A."/>
            <person name="Ireland A."/>
            <person name="Larimer J."/>
            <person name="McCowan C."/>
            <person name="Murphy C."/>
            <person name="Pearson M."/>
            <person name="Poon T.W."/>
            <person name="Priest M."/>
            <person name="Roberts A."/>
            <person name="Saif S."/>
            <person name="Shea T."/>
            <person name="Sisk P."/>
            <person name="Sykes S."/>
            <person name="Wortman J."/>
            <person name="Nusbaum C."/>
            <person name="Birren B."/>
        </authorList>
    </citation>
    <scope>NUCLEOTIDE SEQUENCE [LARGE SCALE GENOMIC DNA]</scope>
    <source>
        <strain evidence="16 18">ATCC BAA-382</strain>
    </source>
</reference>
<dbReference type="Proteomes" id="UP000013858">
    <property type="component" value="Unassembled WGS sequence"/>
</dbReference>
<feature type="binding site" evidence="11">
    <location>
        <position position="162"/>
    </location>
    <ligand>
        <name>CTP</name>
        <dbReference type="ChEBI" id="CHEBI:37563"/>
    </ligand>
</feature>
<dbReference type="Pfam" id="PF12627">
    <property type="entry name" value="PolyA_pol_RNAbd"/>
    <property type="match status" value="1"/>
</dbReference>
<evidence type="ECO:0000259" key="14">
    <source>
        <dbReference type="Pfam" id="PF13735"/>
    </source>
</evidence>
<dbReference type="CDD" id="cd05398">
    <property type="entry name" value="NT_ClassII-CCAase"/>
    <property type="match status" value="1"/>
</dbReference>
<feature type="binding site" evidence="11">
    <location>
        <position position="45"/>
    </location>
    <ligand>
        <name>Mg(2+)</name>
        <dbReference type="ChEBI" id="CHEBI:18420"/>
    </ligand>
</feature>
<keyword evidence="7 11" id="KW-0692">RNA repair</keyword>
<evidence type="ECO:0000256" key="5">
    <source>
        <dbReference type="ARBA" id="ARBA00022723"/>
    </source>
</evidence>
<evidence type="ECO:0000256" key="1">
    <source>
        <dbReference type="ARBA" id="ARBA00001946"/>
    </source>
</evidence>
<feature type="binding site" evidence="11">
    <location>
        <position position="165"/>
    </location>
    <ligand>
        <name>CTP</name>
        <dbReference type="ChEBI" id="CHEBI:37563"/>
    </ligand>
</feature>
<feature type="binding site" evidence="11">
    <location>
        <position position="32"/>
    </location>
    <ligand>
        <name>ATP</name>
        <dbReference type="ChEBI" id="CHEBI:30616"/>
    </ligand>
</feature>
<dbReference type="InterPro" id="IPR050264">
    <property type="entry name" value="Bact_CCA-adding_enz_type3_sf"/>
</dbReference>
<keyword evidence="5 11" id="KW-0479">Metal-binding</keyword>
<keyword evidence="10 11" id="KW-0694">RNA-binding</keyword>
<dbReference type="EMBL" id="ASVY01000002">
    <property type="protein sequence ID" value="EOT62212.1"/>
    <property type="molecule type" value="Genomic_DNA"/>
</dbReference>
<evidence type="ECO:0000313" key="15">
    <source>
        <dbReference type="EMBL" id="EOH98605.1"/>
    </source>
</evidence>
<dbReference type="Gene3D" id="1.10.246.80">
    <property type="match status" value="1"/>
</dbReference>
<dbReference type="GO" id="GO:0005524">
    <property type="term" value="F:ATP binding"/>
    <property type="evidence" value="ECO:0007669"/>
    <property type="project" value="UniProtKB-UniRule"/>
</dbReference>
<dbReference type="EMBL" id="AJAR01000012">
    <property type="protein sequence ID" value="EOH98605.1"/>
    <property type="molecule type" value="Genomic_DNA"/>
</dbReference>
<evidence type="ECO:0000259" key="13">
    <source>
        <dbReference type="Pfam" id="PF12627"/>
    </source>
</evidence>
<accession>R2STP0</accession>
<feature type="binding site" evidence="11">
    <location>
        <position position="162"/>
    </location>
    <ligand>
        <name>ATP</name>
        <dbReference type="ChEBI" id="CHEBI:30616"/>
    </ligand>
</feature>
<dbReference type="HAMAP" id="MF_01263">
    <property type="entry name" value="CCA_bact_type3"/>
    <property type="match status" value="1"/>
</dbReference>
<evidence type="ECO:0000256" key="9">
    <source>
        <dbReference type="ARBA" id="ARBA00022842"/>
    </source>
</evidence>
<keyword evidence="18" id="KW-1185">Reference proteome</keyword>
<comment type="caution">
    <text evidence="15">The sequence shown here is derived from an EMBL/GenBank/DDBJ whole genome shotgun (WGS) entry which is preliminary data.</text>
</comment>
<dbReference type="GO" id="GO:0001680">
    <property type="term" value="P:tRNA 3'-terminal CCA addition"/>
    <property type="evidence" value="ECO:0007669"/>
    <property type="project" value="UniProtKB-UniRule"/>
</dbReference>
<comment type="catalytic activity">
    <reaction evidence="11">
        <text>a tRNA with a 3' CCA end + 2 CTP + ATP = a tRNA with a 3' CCACCA end + 3 diphosphate</text>
        <dbReference type="Rhea" id="RHEA:76235"/>
        <dbReference type="Rhea" id="RHEA-COMP:10468"/>
        <dbReference type="Rhea" id="RHEA-COMP:18655"/>
        <dbReference type="ChEBI" id="CHEBI:30616"/>
        <dbReference type="ChEBI" id="CHEBI:33019"/>
        <dbReference type="ChEBI" id="CHEBI:37563"/>
        <dbReference type="ChEBI" id="CHEBI:83071"/>
        <dbReference type="ChEBI" id="CHEBI:195187"/>
    </reaction>
</comment>
<feature type="binding site" evidence="11">
    <location>
        <position position="116"/>
    </location>
    <ligand>
        <name>ATP</name>
        <dbReference type="ChEBI" id="CHEBI:30616"/>
    </ligand>
</feature>
<dbReference type="InterPro" id="IPR002646">
    <property type="entry name" value="PolA_pol_head_dom"/>
</dbReference>
<dbReference type="eggNOG" id="COG0617">
    <property type="taxonomic scope" value="Bacteria"/>
</dbReference>
<reference evidence="15 17" key="1">
    <citation type="submission" date="2013-02" db="EMBL/GenBank/DDBJ databases">
        <title>The Genome Sequence of Enterococcus haemoperoxidus BAA-382.</title>
        <authorList>
            <consortium name="The Broad Institute Genome Sequencing Platform"/>
            <consortium name="The Broad Institute Genome Sequencing Center for Infectious Disease"/>
            <person name="Earl A.M."/>
            <person name="Gilmore M.S."/>
            <person name="Lebreton F."/>
            <person name="Walker B."/>
            <person name="Young S.K."/>
            <person name="Zeng Q."/>
            <person name="Gargeya S."/>
            <person name="Fitzgerald M."/>
            <person name="Haas B."/>
            <person name="Abouelleil A."/>
            <person name="Alvarado L."/>
            <person name="Arachchi H.M."/>
            <person name="Berlin A.M."/>
            <person name="Chapman S.B."/>
            <person name="Dewar J."/>
            <person name="Goldberg J."/>
            <person name="Griggs A."/>
            <person name="Gujja S."/>
            <person name="Hansen M."/>
            <person name="Howarth C."/>
            <person name="Imamovic A."/>
            <person name="Larimer J."/>
            <person name="McCowan C."/>
            <person name="Murphy C."/>
            <person name="Neiman D."/>
            <person name="Pearson M."/>
            <person name="Priest M."/>
            <person name="Roberts A."/>
            <person name="Saif S."/>
            <person name="Shea T."/>
            <person name="Sisk P."/>
            <person name="Sykes S."/>
            <person name="Wortman J."/>
            <person name="Nusbaum C."/>
            <person name="Birren B."/>
        </authorList>
    </citation>
    <scope>NUCLEOTIDE SEQUENCE [LARGE SCALE GENOMIC DNA]</scope>
    <source>
        <strain evidence="15 17">ATCC BAA-382</strain>
    </source>
</reference>
<feature type="binding site" evidence="11">
    <location>
        <position position="116"/>
    </location>
    <ligand>
        <name>CTP</name>
        <dbReference type="ChEBI" id="CHEBI:37563"/>
    </ligand>
</feature>
<organism evidence="15 17">
    <name type="scientific">Enterococcus haemoperoxidus ATCC BAA-382</name>
    <dbReference type="NCBI Taxonomy" id="1158608"/>
    <lineage>
        <taxon>Bacteria</taxon>
        <taxon>Bacillati</taxon>
        <taxon>Bacillota</taxon>
        <taxon>Bacilli</taxon>
        <taxon>Lactobacillales</taxon>
        <taxon>Enterococcaceae</taxon>
        <taxon>Enterococcus</taxon>
    </lineage>
</organism>
<dbReference type="GO" id="GO:0000287">
    <property type="term" value="F:magnesium ion binding"/>
    <property type="evidence" value="ECO:0007669"/>
    <property type="project" value="UniProtKB-UniRule"/>
</dbReference>
<comment type="cofactor">
    <cofactor evidence="1 11">
        <name>Mg(2+)</name>
        <dbReference type="ChEBI" id="CHEBI:18420"/>
    </cofactor>
</comment>
<comment type="similarity">
    <text evidence="11">Belongs to the tRNA nucleotidyltransferase/poly(A) polymerase family. Bacterial CCA-adding enzyme type 3 subfamily.</text>
</comment>
<dbReference type="GO" id="GO:0042245">
    <property type="term" value="P:RNA repair"/>
    <property type="evidence" value="ECO:0007669"/>
    <property type="project" value="UniProtKB-KW"/>
</dbReference>
<evidence type="ECO:0000313" key="17">
    <source>
        <dbReference type="Proteomes" id="UP000013858"/>
    </source>
</evidence>
<dbReference type="STRING" id="155618.RV06_GL001288"/>
<dbReference type="PATRIC" id="fig|1158608.3.peg.1175"/>
<feature type="domain" description="tRNA nucleotidyltransferase/poly(A) polymerase RNA and SrmB- binding" evidence="13">
    <location>
        <begin position="174"/>
        <end position="233"/>
    </location>
</feature>
<feature type="binding site" evidence="11">
    <location>
        <position position="159"/>
    </location>
    <ligand>
        <name>CTP</name>
        <dbReference type="ChEBI" id="CHEBI:37563"/>
    </ligand>
</feature>
<evidence type="ECO:0000256" key="8">
    <source>
        <dbReference type="ARBA" id="ARBA00022840"/>
    </source>
</evidence>
<evidence type="ECO:0000256" key="3">
    <source>
        <dbReference type="ARBA" id="ARBA00022694"/>
    </source>
</evidence>
<comment type="function">
    <text evidence="11">Catalyzes the addition and repair of the essential 3'-terminal CCA sequence in tRNAs without using a nucleic acid template. Adds these three nucleotides in the order of C, C, and A to the tRNA nucleotide-73, using CTP and ATP as substrates and producing inorganic pyrophosphate. tRNA 3'-terminal CCA addition is required both for tRNA processing and repair. Also involved in tRNA surveillance by mediating tandem CCA addition to generate a CCACCA at the 3' terminus of unstable tRNAs. While stable tRNAs receive only 3'-terminal CCA, unstable tRNAs are marked with CCACCA and rapidly degraded.</text>
</comment>
<feature type="binding site" evidence="11">
    <location>
        <position position="165"/>
    </location>
    <ligand>
        <name>ATP</name>
        <dbReference type="ChEBI" id="CHEBI:30616"/>
    </ligand>
</feature>
<feature type="binding site" evidence="11">
    <location>
        <position position="159"/>
    </location>
    <ligand>
        <name>ATP</name>
        <dbReference type="ChEBI" id="CHEBI:30616"/>
    </ligand>
</feature>
<evidence type="ECO:0000256" key="6">
    <source>
        <dbReference type="ARBA" id="ARBA00022741"/>
    </source>
</evidence>
<dbReference type="Gene3D" id="1.20.58.560">
    <property type="match status" value="1"/>
</dbReference>
<comment type="miscellaneous">
    <text evidence="11">A single active site specifically recognizes both ATP and CTP and is responsible for their addition.</text>
</comment>
<evidence type="ECO:0000256" key="2">
    <source>
        <dbReference type="ARBA" id="ARBA00022679"/>
    </source>
</evidence>
<dbReference type="RefSeq" id="WP_010761409.1">
    <property type="nucleotide sequence ID" value="NZ_KB946315.1"/>
</dbReference>
<dbReference type="GO" id="GO:0004810">
    <property type="term" value="F:CCA tRNA nucleotidyltransferase activity"/>
    <property type="evidence" value="ECO:0007669"/>
    <property type="project" value="UniProtKB-UniRule"/>
</dbReference>
<feature type="binding site" evidence="11">
    <location>
        <position position="168"/>
    </location>
    <ligand>
        <name>CTP</name>
        <dbReference type="ChEBI" id="CHEBI:37563"/>
    </ligand>
</feature>
<evidence type="ECO:0000313" key="16">
    <source>
        <dbReference type="EMBL" id="EOT62212.1"/>
    </source>
</evidence>
<dbReference type="NCBIfam" id="NF009814">
    <property type="entry name" value="PRK13299.1"/>
    <property type="match status" value="1"/>
</dbReference>
<gene>
    <name evidence="11" type="primary">cca</name>
    <name evidence="16" type="ORF">I583_01212</name>
    <name evidence="15" type="ORF">UAW_01201</name>
</gene>
<dbReference type="InterPro" id="IPR032828">
    <property type="entry name" value="PolyA_RNA-bd"/>
</dbReference>
<dbReference type="Proteomes" id="UP000014197">
    <property type="component" value="Unassembled WGS sequence"/>
</dbReference>
<dbReference type="Gene3D" id="3.30.460.10">
    <property type="entry name" value="Beta Polymerase, domain 2"/>
    <property type="match status" value="1"/>
</dbReference>
<keyword evidence="3 11" id="KW-0819">tRNA processing</keyword>
<dbReference type="GO" id="GO:0000049">
    <property type="term" value="F:tRNA binding"/>
    <property type="evidence" value="ECO:0007669"/>
    <property type="project" value="UniProtKB-UniRule"/>
</dbReference>
<dbReference type="SUPFAM" id="SSF81301">
    <property type="entry name" value="Nucleotidyltransferase"/>
    <property type="match status" value="1"/>
</dbReference>
<evidence type="ECO:0000256" key="10">
    <source>
        <dbReference type="ARBA" id="ARBA00022884"/>
    </source>
</evidence>
<evidence type="ECO:0000256" key="7">
    <source>
        <dbReference type="ARBA" id="ARBA00022800"/>
    </source>
</evidence>
<comment type="subunit">
    <text evidence="11">Homodimer.</text>
</comment>
<dbReference type="AlphaFoldDB" id="R2STP0"/>
<evidence type="ECO:0000256" key="11">
    <source>
        <dbReference type="HAMAP-Rule" id="MF_01263"/>
    </source>
</evidence>
<comment type="catalytic activity">
    <reaction evidence="11">
        <text>a tRNA precursor + 2 CTP + ATP = a tRNA with a 3' CCA end + 3 diphosphate</text>
        <dbReference type="Rhea" id="RHEA:14433"/>
        <dbReference type="Rhea" id="RHEA-COMP:10465"/>
        <dbReference type="Rhea" id="RHEA-COMP:10468"/>
        <dbReference type="ChEBI" id="CHEBI:30616"/>
        <dbReference type="ChEBI" id="CHEBI:33019"/>
        <dbReference type="ChEBI" id="CHEBI:37563"/>
        <dbReference type="ChEBI" id="CHEBI:74896"/>
        <dbReference type="ChEBI" id="CHEBI:83071"/>
        <dbReference type="EC" id="2.7.7.72"/>
    </reaction>
</comment>
<feature type="binding site" evidence="11">
    <location>
        <position position="32"/>
    </location>
    <ligand>
        <name>CTP</name>
        <dbReference type="ChEBI" id="CHEBI:37563"/>
    </ligand>
</feature>
<keyword evidence="2 11" id="KW-0808">Transferase</keyword>
<dbReference type="PANTHER" id="PTHR46173">
    <property type="entry name" value="CCA TRNA NUCLEOTIDYLTRANSFERASE 1, MITOCHONDRIAL"/>
    <property type="match status" value="1"/>
</dbReference>
<protein>
    <recommendedName>
        <fullName evidence="11">CCA-adding enzyme</fullName>
        <ecNumber evidence="11">2.7.7.72</ecNumber>
    </recommendedName>
    <alternativeName>
        <fullName evidence="11">CCA tRNA nucleotidyltransferase</fullName>
    </alternativeName>
    <alternativeName>
        <fullName evidence="11">tRNA CCA-pyrophosphorylase</fullName>
    </alternativeName>
    <alternativeName>
        <fullName evidence="11">tRNA adenylyl-/cytidylyl- transferase</fullName>
    </alternativeName>
    <alternativeName>
        <fullName evidence="11">tRNA nucleotidyltransferase</fullName>
    </alternativeName>
    <alternativeName>
        <fullName evidence="11">tRNA-NT</fullName>
    </alternativeName>
</protein>
<feature type="binding site" evidence="11">
    <location>
        <position position="47"/>
    </location>
    <ligand>
        <name>Mg(2+)</name>
        <dbReference type="ChEBI" id="CHEBI:18420"/>
    </ligand>
</feature>
<sequence length="403" mass="46787">MKLDTIPDEFTRATSVLKDIQSHGFEAYFVGGSVRDALLKQPIHDVDIATSAYPEEIKQIFPRTVDVGIDHGTVLVLIGEEQYEITTFRTESTYQDFRRPDAVTFVRSLKEDLKRRDFTINALAMNVEGSIIDLFDGMDDLEQRIIRAVGDPKERFHEDALRMMRGLRFASQLDFKIETNTLAAIEEFHPLLEKISVERIAMEFIKLLLGKNRKTALLPFIETECYQYCPELKNHAEALFRFSDLPDKQIETENQAWTLLVHTLELKDNEIRNFLKSWKQSNQMIHEVQQLIYGLNKRLLEEWQVMDLYNLGLDAAISTEKLLFYYGRNSKLEEVKDRYLSLPIHDRKELALTGNDLLAYFDKKPGKWLGEMIEMIETAVVKGQIVNNKEVLLAFVNDKINEE</sequence>
<dbReference type="Pfam" id="PF01743">
    <property type="entry name" value="PolyA_pol"/>
    <property type="match status" value="1"/>
</dbReference>
<evidence type="ECO:0000259" key="12">
    <source>
        <dbReference type="Pfam" id="PF01743"/>
    </source>
</evidence>
<dbReference type="InterPro" id="IPR043519">
    <property type="entry name" value="NT_sf"/>
</dbReference>